<proteinExistence type="predicted"/>
<evidence type="ECO:0000256" key="1">
    <source>
        <dbReference type="SAM" id="MobiDB-lite"/>
    </source>
</evidence>
<accession>A0A212JKR3</accession>
<protein>
    <recommendedName>
        <fullName evidence="2">Type VI secretion system spike protein VgrG3-like C-terminal domain-containing protein</fullName>
    </recommendedName>
</protein>
<dbReference type="InterPro" id="IPR049073">
    <property type="entry name" value="T6SS_VgrG3-like_C"/>
</dbReference>
<feature type="domain" description="Type VI secretion system spike protein VgrG3-like C-terminal" evidence="2">
    <location>
        <begin position="169"/>
        <end position="361"/>
    </location>
</feature>
<evidence type="ECO:0000313" key="3">
    <source>
        <dbReference type="EMBL" id="SBW00000.1"/>
    </source>
</evidence>
<sequence length="377" mass="40340">MALSNFLIRPPSDAQKAQAGAPRRTAPAQAGNPASFANIMSGQTTNAENASTAEMQRAGMALAGNTGQQGMVLAGRSPSDLARAQVFSKAETDMRQTKAIDSLMQTVSGGNSTLDLARSMGTARHLRSMTSAMDNRIKGLNMGDFVHSRTQPQAQARTKPSHKVEDMELGQLSARFESGSDGIAAVGYDRNGGTSYGKYQVSSRAGSLKDFLDFLDTEAPDLSKRLRSSGPGNTGSRKGAMPDTWRAIASEQPERFEDLQEAFVRQSHYKPALDSIAQRIGLNPDKVSTAMREVIWSTSVQHGPAGAARIFERAHAMSGKPTDAAYERNLINNVYNIRVGQFGSSDSNIQAAVANRFKQEKALALNLLNGGKTSALA</sequence>
<dbReference type="EMBL" id="FLUP01000001">
    <property type="protein sequence ID" value="SBW00000.1"/>
    <property type="molecule type" value="Genomic_DNA"/>
</dbReference>
<feature type="region of interest" description="Disordered" evidence="1">
    <location>
        <begin position="1"/>
        <end position="38"/>
    </location>
</feature>
<dbReference type="Pfam" id="PF21277">
    <property type="entry name" value="T6SS_VgrG3-like_C"/>
    <property type="match status" value="1"/>
</dbReference>
<dbReference type="AlphaFoldDB" id="A0A212JKR3"/>
<gene>
    <name evidence="3" type="ORF">KM92DES2_11299</name>
</gene>
<dbReference type="RefSeq" id="WP_227118960.1">
    <property type="nucleotide sequence ID" value="NZ_LT598928.1"/>
</dbReference>
<evidence type="ECO:0000259" key="2">
    <source>
        <dbReference type="Pfam" id="PF21277"/>
    </source>
</evidence>
<organism evidence="3">
    <name type="scientific">uncultured Desulfovibrio sp</name>
    <dbReference type="NCBI Taxonomy" id="167968"/>
    <lineage>
        <taxon>Bacteria</taxon>
        <taxon>Pseudomonadati</taxon>
        <taxon>Thermodesulfobacteriota</taxon>
        <taxon>Desulfovibrionia</taxon>
        <taxon>Desulfovibrionales</taxon>
        <taxon>Desulfovibrionaceae</taxon>
        <taxon>Desulfovibrio</taxon>
        <taxon>environmental samples</taxon>
    </lineage>
</organism>
<name>A0A212JKR3_9BACT</name>
<reference evidence="3" key="1">
    <citation type="submission" date="2016-04" db="EMBL/GenBank/DDBJ databases">
        <authorList>
            <person name="Evans L.H."/>
            <person name="Alamgir A."/>
            <person name="Owens N."/>
            <person name="Weber N.D."/>
            <person name="Virtaneva K."/>
            <person name="Barbian K."/>
            <person name="Babar A."/>
            <person name="Rosenke K."/>
        </authorList>
    </citation>
    <scope>NUCLEOTIDE SEQUENCE</scope>
    <source>
        <strain evidence="3">92-2</strain>
    </source>
</reference>